<feature type="transmembrane region" description="Helical" evidence="7">
    <location>
        <begin position="404"/>
        <end position="423"/>
    </location>
</feature>
<dbReference type="InterPro" id="IPR036259">
    <property type="entry name" value="MFS_trans_sf"/>
</dbReference>
<feature type="transmembrane region" description="Helical" evidence="7">
    <location>
        <begin position="329"/>
        <end position="351"/>
    </location>
</feature>
<evidence type="ECO:0000256" key="4">
    <source>
        <dbReference type="ARBA" id="ARBA00022692"/>
    </source>
</evidence>
<dbReference type="PROSITE" id="PS50850">
    <property type="entry name" value="MFS"/>
    <property type="match status" value="1"/>
</dbReference>
<keyword evidence="3" id="KW-1003">Cell membrane</keyword>
<organism evidence="9 10">
    <name type="scientific">Faecalibacter macacae</name>
    <dbReference type="NCBI Taxonomy" id="1859289"/>
    <lineage>
        <taxon>Bacteria</taxon>
        <taxon>Pseudomonadati</taxon>
        <taxon>Bacteroidota</taxon>
        <taxon>Flavobacteriia</taxon>
        <taxon>Flavobacteriales</taxon>
        <taxon>Weeksellaceae</taxon>
        <taxon>Faecalibacter</taxon>
    </lineage>
</organism>
<feature type="transmembrane region" description="Helical" evidence="7">
    <location>
        <begin position="298"/>
        <end position="317"/>
    </location>
</feature>
<dbReference type="Pfam" id="PF07690">
    <property type="entry name" value="MFS_1"/>
    <property type="match status" value="2"/>
</dbReference>
<evidence type="ECO:0000256" key="3">
    <source>
        <dbReference type="ARBA" id="ARBA00022475"/>
    </source>
</evidence>
<feature type="transmembrane region" description="Helical" evidence="7">
    <location>
        <begin position="84"/>
        <end position="107"/>
    </location>
</feature>
<feature type="transmembrane region" description="Helical" evidence="7">
    <location>
        <begin position="167"/>
        <end position="189"/>
    </location>
</feature>
<dbReference type="PANTHER" id="PTHR42718">
    <property type="entry name" value="MAJOR FACILITATOR SUPERFAMILY MULTIDRUG TRANSPORTER MFSC"/>
    <property type="match status" value="1"/>
</dbReference>
<feature type="transmembrane region" description="Helical" evidence="7">
    <location>
        <begin position="12"/>
        <end position="33"/>
    </location>
</feature>
<feature type="transmembrane region" description="Helical" evidence="7">
    <location>
        <begin position="357"/>
        <end position="383"/>
    </location>
</feature>
<feature type="transmembrane region" description="Helical" evidence="7">
    <location>
        <begin position="201"/>
        <end position="220"/>
    </location>
</feature>
<dbReference type="NCBIfam" id="NF007799">
    <property type="entry name" value="PRK10504.1"/>
    <property type="match status" value="1"/>
</dbReference>
<dbReference type="SUPFAM" id="SSF103473">
    <property type="entry name" value="MFS general substrate transporter"/>
    <property type="match status" value="1"/>
</dbReference>
<dbReference type="RefSeq" id="WP_121935373.1">
    <property type="nucleotide sequence ID" value="NZ_RDOJ01000018.1"/>
</dbReference>
<keyword evidence="4 7" id="KW-0812">Transmembrane</keyword>
<dbReference type="InterPro" id="IPR011701">
    <property type="entry name" value="MFS"/>
</dbReference>
<dbReference type="PANTHER" id="PTHR42718:SF46">
    <property type="entry name" value="BLR6921 PROTEIN"/>
    <property type="match status" value="1"/>
</dbReference>
<dbReference type="NCBIfam" id="TIGR00711">
    <property type="entry name" value="efflux_EmrB"/>
    <property type="match status" value="1"/>
</dbReference>
<gene>
    <name evidence="9" type="ORF">EAH69_11590</name>
</gene>
<dbReference type="AlphaFoldDB" id="A0A3L9M346"/>
<feature type="transmembrane region" description="Helical" evidence="7">
    <location>
        <begin position="269"/>
        <end position="292"/>
    </location>
</feature>
<dbReference type="Gene3D" id="1.20.1720.10">
    <property type="entry name" value="Multidrug resistance protein D"/>
    <property type="match status" value="1"/>
</dbReference>
<feature type="transmembrane region" description="Helical" evidence="7">
    <location>
        <begin position="226"/>
        <end position="248"/>
    </location>
</feature>
<keyword evidence="5 7" id="KW-1133">Transmembrane helix</keyword>
<name>A0A3L9M346_9FLAO</name>
<feature type="domain" description="Major facilitator superfamily (MFS) profile" evidence="8">
    <location>
        <begin position="15"/>
        <end position="461"/>
    </location>
</feature>
<keyword evidence="10" id="KW-1185">Reference proteome</keyword>
<evidence type="ECO:0000256" key="6">
    <source>
        <dbReference type="ARBA" id="ARBA00023136"/>
    </source>
</evidence>
<feature type="transmembrane region" description="Helical" evidence="7">
    <location>
        <begin position="435"/>
        <end position="456"/>
    </location>
</feature>
<proteinExistence type="predicted"/>
<dbReference type="Gene3D" id="1.20.1250.20">
    <property type="entry name" value="MFS general substrate transporter like domains"/>
    <property type="match status" value="1"/>
</dbReference>
<keyword evidence="6 7" id="KW-0472">Membrane</keyword>
<evidence type="ECO:0000256" key="5">
    <source>
        <dbReference type="ARBA" id="ARBA00022989"/>
    </source>
</evidence>
<dbReference type="GO" id="GO:0022857">
    <property type="term" value="F:transmembrane transporter activity"/>
    <property type="evidence" value="ECO:0007669"/>
    <property type="project" value="InterPro"/>
</dbReference>
<dbReference type="InterPro" id="IPR004638">
    <property type="entry name" value="EmrB-like"/>
</dbReference>
<evidence type="ECO:0000256" key="1">
    <source>
        <dbReference type="ARBA" id="ARBA00004651"/>
    </source>
</evidence>
<dbReference type="Proteomes" id="UP000275348">
    <property type="component" value="Unassembled WGS sequence"/>
</dbReference>
<dbReference type="InterPro" id="IPR020846">
    <property type="entry name" value="MFS_dom"/>
</dbReference>
<evidence type="ECO:0000313" key="9">
    <source>
        <dbReference type="EMBL" id="RLZ07348.1"/>
    </source>
</evidence>
<comment type="caution">
    <text evidence="9">The sequence shown here is derived from an EMBL/GenBank/DDBJ whole genome shotgun (WGS) entry which is preliminary data.</text>
</comment>
<accession>A0A3L9M346</accession>
<dbReference type="OrthoDB" id="9807274at2"/>
<sequence>MNSTTEVTPKMLKFLPWLAAMAIFMHALDITILNTSLPSIAKDLGKSPLEIQSIIVAYSVTVALLIPLSGWLSDKYGTKKIFQLAILVFTLGSVLCTFSTSLTSLIISRVIQAVGGAMMVPVSRLAILYAYPKKELLKVINFITIPGLIGPLLGPTIGGVLVETLSWHWIFLVNIPFGIIALWMTSFAIPNFTNKVFKFDMMGLILFSGAVIVITLMMELVSSHGISWLSILILSVIALILIVFYVYHARKKKHPLIDLNLFNIRTLKIGIIGNLITRLGIGGIPFLIPLLLQVGYGYTATVAGLMMIPAAASNIIAKSFAVPIVNKFGYRNTLIGNTIILGIIICSFALLNSETSITYLIPLMVLNGFFSSIQFTAMNTLSLADLDENTSSEGNSLLSVTQQLSLTFGISVAALVLGIFRKLDFITNGVDVQAFRYSFLTLGILTILSTYIFFLLKANDGSSMSGKIEE</sequence>
<comment type="subcellular location">
    <subcellularLocation>
        <location evidence="1">Cell membrane</location>
        <topology evidence="1">Multi-pass membrane protein</topology>
    </subcellularLocation>
</comment>
<dbReference type="CDD" id="cd17503">
    <property type="entry name" value="MFS_LmrB_MDR_like"/>
    <property type="match status" value="1"/>
</dbReference>
<protein>
    <submittedName>
        <fullName evidence="9">DHA2 family efflux MFS transporter permease subunit</fullName>
    </submittedName>
</protein>
<evidence type="ECO:0000256" key="7">
    <source>
        <dbReference type="SAM" id="Phobius"/>
    </source>
</evidence>
<evidence type="ECO:0000256" key="2">
    <source>
        <dbReference type="ARBA" id="ARBA00022448"/>
    </source>
</evidence>
<dbReference type="GO" id="GO:0005886">
    <property type="term" value="C:plasma membrane"/>
    <property type="evidence" value="ECO:0007669"/>
    <property type="project" value="UniProtKB-SubCell"/>
</dbReference>
<reference evidence="9 10" key="1">
    <citation type="submission" date="2018-10" db="EMBL/GenBank/DDBJ databases">
        <authorList>
            <person name="Chen X."/>
        </authorList>
    </citation>
    <scope>NUCLEOTIDE SEQUENCE [LARGE SCALE GENOMIC DNA]</scope>
    <source>
        <strain evidence="9 10">YIM 102668</strain>
    </source>
</reference>
<dbReference type="EMBL" id="RDOJ01000018">
    <property type="protein sequence ID" value="RLZ07348.1"/>
    <property type="molecule type" value="Genomic_DNA"/>
</dbReference>
<feature type="transmembrane region" description="Helical" evidence="7">
    <location>
        <begin position="113"/>
        <end position="132"/>
    </location>
</feature>
<evidence type="ECO:0000313" key="10">
    <source>
        <dbReference type="Proteomes" id="UP000275348"/>
    </source>
</evidence>
<evidence type="ECO:0000259" key="8">
    <source>
        <dbReference type="PROSITE" id="PS50850"/>
    </source>
</evidence>
<feature type="transmembrane region" description="Helical" evidence="7">
    <location>
        <begin position="139"/>
        <end position="161"/>
    </location>
</feature>
<dbReference type="PRINTS" id="PR01036">
    <property type="entry name" value="TCRTETB"/>
</dbReference>
<keyword evidence="2" id="KW-0813">Transport</keyword>
<feature type="transmembrane region" description="Helical" evidence="7">
    <location>
        <begin position="53"/>
        <end position="72"/>
    </location>
</feature>